<name>A0A2C9CMJ4_9RHOB</name>
<dbReference type="RefSeq" id="WP_097928031.1">
    <property type="nucleotide sequence ID" value="NZ_OCTN01000001.1"/>
</dbReference>
<evidence type="ECO:0000313" key="2">
    <source>
        <dbReference type="EMBL" id="SOH92452.1"/>
    </source>
</evidence>
<evidence type="ECO:0000313" key="3">
    <source>
        <dbReference type="Proteomes" id="UP000220034"/>
    </source>
</evidence>
<gene>
    <name evidence="2" type="ORF">SAMN06273572_101299</name>
</gene>
<feature type="chain" id="PRO_5012745120" description="Pre-peptidase C-terminal domain-containing protein" evidence="1">
    <location>
        <begin position="21"/>
        <end position="157"/>
    </location>
</feature>
<dbReference type="OrthoDB" id="5973611at2"/>
<evidence type="ECO:0008006" key="4">
    <source>
        <dbReference type="Google" id="ProtNLM"/>
    </source>
</evidence>
<proteinExistence type="predicted"/>
<sequence>MLKTLSVAIAATFVAGAAFACPNIGQTGATINASATQLYSPHNYNVTAGGSSDLSYCNIRTYNNVTPVGWVATAPDFELNYRKDANYSLEIRVVSDCDSVLLINDGEGDWFYDDDGNSNSAGDPALRINNPAAGLYDIWIGTYGPGTCSAQLQLETF</sequence>
<feature type="signal peptide" evidence="1">
    <location>
        <begin position="1"/>
        <end position="20"/>
    </location>
</feature>
<dbReference type="PROSITE" id="PS51257">
    <property type="entry name" value="PROKAR_LIPOPROTEIN"/>
    <property type="match status" value="1"/>
</dbReference>
<protein>
    <recommendedName>
        <fullName evidence="4">Pre-peptidase C-terminal domain-containing protein</fullName>
    </recommendedName>
</protein>
<organism evidence="2 3">
    <name type="scientific">Pontivivens marinum</name>
    <dbReference type="NCBI Taxonomy" id="1690039"/>
    <lineage>
        <taxon>Bacteria</taxon>
        <taxon>Pseudomonadati</taxon>
        <taxon>Pseudomonadota</taxon>
        <taxon>Alphaproteobacteria</taxon>
        <taxon>Rhodobacterales</taxon>
        <taxon>Paracoccaceae</taxon>
        <taxon>Pontivivens</taxon>
    </lineage>
</organism>
<dbReference type="Proteomes" id="UP000220034">
    <property type="component" value="Unassembled WGS sequence"/>
</dbReference>
<evidence type="ECO:0000256" key="1">
    <source>
        <dbReference type="SAM" id="SignalP"/>
    </source>
</evidence>
<reference evidence="3" key="1">
    <citation type="submission" date="2017-09" db="EMBL/GenBank/DDBJ databases">
        <authorList>
            <person name="Varghese N."/>
            <person name="Submissions S."/>
        </authorList>
    </citation>
    <scope>NUCLEOTIDE SEQUENCE [LARGE SCALE GENOMIC DNA]</scope>
    <source>
        <strain evidence="3">C7</strain>
    </source>
</reference>
<dbReference type="AlphaFoldDB" id="A0A2C9CMJ4"/>
<keyword evidence="3" id="KW-1185">Reference proteome</keyword>
<dbReference type="EMBL" id="OCTN01000001">
    <property type="protein sequence ID" value="SOH92452.1"/>
    <property type="molecule type" value="Genomic_DNA"/>
</dbReference>
<keyword evidence="1" id="KW-0732">Signal</keyword>
<accession>A0A2C9CMJ4</accession>